<reference evidence="2 3" key="1">
    <citation type="journal article" date="2015" name="Biotechnol. Biofuels">
        <title>Enhanced degradation of softwood versus hardwood by the white-rot fungus Pycnoporus coccineus.</title>
        <authorList>
            <person name="Couturier M."/>
            <person name="Navarro D."/>
            <person name="Chevret D."/>
            <person name="Henrissat B."/>
            <person name="Piumi F."/>
            <person name="Ruiz-Duenas F.J."/>
            <person name="Martinez A.T."/>
            <person name="Grigoriev I.V."/>
            <person name="Riley R."/>
            <person name="Lipzen A."/>
            <person name="Berrin J.G."/>
            <person name="Master E.R."/>
            <person name="Rosso M.N."/>
        </authorList>
    </citation>
    <scope>NUCLEOTIDE SEQUENCE [LARGE SCALE GENOMIC DNA]</scope>
    <source>
        <strain evidence="2 3">BRFM310</strain>
    </source>
</reference>
<feature type="compositionally biased region" description="Polar residues" evidence="1">
    <location>
        <begin position="331"/>
        <end position="344"/>
    </location>
</feature>
<feature type="region of interest" description="Disordered" evidence="1">
    <location>
        <begin position="677"/>
        <end position="700"/>
    </location>
</feature>
<dbReference type="Proteomes" id="UP000193067">
    <property type="component" value="Unassembled WGS sequence"/>
</dbReference>
<feature type="compositionally biased region" description="Basic and acidic residues" evidence="1">
    <location>
        <begin position="264"/>
        <end position="283"/>
    </location>
</feature>
<dbReference type="EMBL" id="KZ084114">
    <property type="protein sequence ID" value="OSD00949.1"/>
    <property type="molecule type" value="Genomic_DNA"/>
</dbReference>
<feature type="compositionally biased region" description="Low complexity" evidence="1">
    <location>
        <begin position="364"/>
        <end position="384"/>
    </location>
</feature>
<gene>
    <name evidence="2" type="ORF">PYCCODRAFT_1468915</name>
</gene>
<feature type="compositionally biased region" description="Basic and acidic residues" evidence="1">
    <location>
        <begin position="294"/>
        <end position="309"/>
    </location>
</feature>
<proteinExistence type="predicted"/>
<dbReference type="OrthoDB" id="2800649at2759"/>
<feature type="compositionally biased region" description="Basic and acidic residues" evidence="1">
    <location>
        <begin position="62"/>
        <end position="80"/>
    </location>
</feature>
<feature type="region of interest" description="Disordered" evidence="1">
    <location>
        <begin position="1"/>
        <end position="181"/>
    </location>
</feature>
<feature type="compositionally biased region" description="Polar residues" evidence="1">
    <location>
        <begin position="1"/>
        <end position="10"/>
    </location>
</feature>
<feature type="compositionally biased region" description="Low complexity" evidence="1">
    <location>
        <begin position="205"/>
        <end position="224"/>
    </location>
</feature>
<organism evidence="2 3">
    <name type="scientific">Trametes coccinea (strain BRFM310)</name>
    <name type="common">Pycnoporus coccineus</name>
    <dbReference type="NCBI Taxonomy" id="1353009"/>
    <lineage>
        <taxon>Eukaryota</taxon>
        <taxon>Fungi</taxon>
        <taxon>Dikarya</taxon>
        <taxon>Basidiomycota</taxon>
        <taxon>Agaricomycotina</taxon>
        <taxon>Agaricomycetes</taxon>
        <taxon>Polyporales</taxon>
        <taxon>Polyporaceae</taxon>
        <taxon>Trametes</taxon>
    </lineage>
</organism>
<protein>
    <submittedName>
        <fullName evidence="2">Uncharacterized protein</fullName>
    </submittedName>
</protein>
<dbReference type="AlphaFoldDB" id="A0A1Y2IIG5"/>
<dbReference type="STRING" id="1353009.A0A1Y2IIG5"/>
<feature type="compositionally biased region" description="Basic residues" evidence="1">
    <location>
        <begin position="284"/>
        <end position="293"/>
    </location>
</feature>
<evidence type="ECO:0000313" key="2">
    <source>
        <dbReference type="EMBL" id="OSD00949.1"/>
    </source>
</evidence>
<feature type="compositionally biased region" description="Acidic residues" evidence="1">
    <location>
        <begin position="687"/>
        <end position="700"/>
    </location>
</feature>
<feature type="region of interest" description="Disordered" evidence="1">
    <location>
        <begin position="204"/>
        <end position="431"/>
    </location>
</feature>
<feature type="compositionally biased region" description="Acidic residues" evidence="1">
    <location>
        <begin position="52"/>
        <end position="61"/>
    </location>
</feature>
<evidence type="ECO:0000256" key="1">
    <source>
        <dbReference type="SAM" id="MobiDB-lite"/>
    </source>
</evidence>
<sequence>MVATRASNSEIRPGMVDVPKTRRTTEQVNAAKAAKAAGDKKAKKQQQQREEDLAEMELDMEEKERTIRRLRDKHSGDSTAKRKRRNSASSDEEGKKATRKKSKVVVEESGSEDPASAREDDDPPTGSEYDGNGVSSELSELSDPKRKRKAKGEPLRRAVEAAKTRLARSDVGEEDAASVAPSISTATDIVTPRSRISAWAAGMKSAGLSASSTSTASTPIASKSRPAANTSRTAAIPATPFAPVAGTKAKSKAPVVPDEDSDTDAPKQRGKKKEDKKKEDKKKENKKKGRVIPRPKERIKEEPVSDRELGNAGYVGSEDEAAEAAAAQASPKKNGTRLTSTTIVNVRDVDIATPGRRKTDQAKKAAASSRSSESSASKSQKTASTNSGTGSNDKPICLELDDEDDGSVKVVSGGKSRTARRNSSLPDGAQDNNLWKGVFLPTLLKALGTRDDPWSVTDKDMVATLQSIWNATYGSRLHHTVKVNDGVHSLATQRIYEWRSAIGSAALQSFDSFFSSSPDDFPDAQSRSAFCSSIRGGGRLFFKEPEGDSKRGLYRSPFVIAGLAVHVNAIRGAIHVPGMYADPLDEHPYGAIGLAAAAAYRVCNLWHDGKMTYNANGVSSIIKVKNQSSGRARTKSTEFSSANYSGTTAQCARSARKMPQGSLARVIEDAYARARLPGPAHRVGNDPADEFNFEDLAEEE</sequence>
<keyword evidence="3" id="KW-1185">Reference proteome</keyword>
<name>A0A1Y2IIG5_TRAC3</name>
<accession>A0A1Y2IIG5</accession>
<feature type="compositionally biased region" description="Basic and acidic residues" evidence="1">
    <location>
        <begin position="151"/>
        <end position="171"/>
    </location>
</feature>
<evidence type="ECO:0000313" key="3">
    <source>
        <dbReference type="Proteomes" id="UP000193067"/>
    </source>
</evidence>
<feature type="compositionally biased region" description="Polar residues" evidence="1">
    <location>
        <begin position="421"/>
        <end position="431"/>
    </location>
</feature>